<keyword evidence="2" id="KW-1185">Reference proteome</keyword>
<dbReference type="KEGG" id="amus:LMH87_000781"/>
<dbReference type="AlphaFoldDB" id="A0A9W8UMW3"/>
<comment type="caution">
    <text evidence="1">The sequence shown here is derived from an EMBL/GenBank/DDBJ whole genome shotgun (WGS) entry which is preliminary data.</text>
</comment>
<proteinExistence type="predicted"/>
<dbReference type="RefSeq" id="XP_056055666.1">
    <property type="nucleotide sequence ID" value="XM_056198747.1"/>
</dbReference>
<evidence type="ECO:0000313" key="1">
    <source>
        <dbReference type="EMBL" id="KAJ4155542.1"/>
    </source>
</evidence>
<name>A0A9W8UMW3_AKAMU</name>
<dbReference type="EMBL" id="JAJHUN010000007">
    <property type="protein sequence ID" value="KAJ4155542.1"/>
    <property type="molecule type" value="Genomic_DNA"/>
</dbReference>
<dbReference type="Proteomes" id="UP001144673">
    <property type="component" value="Chromosome 6"/>
</dbReference>
<gene>
    <name evidence="1" type="ORF">LMH87_000781</name>
</gene>
<sequence length="111" mass="11796">MFSANQNVFDVIDFGMSAVAADNNDPAAAQTGSRLATTPWAPLWTATSTRRLWPYCAAAFSGSRTMSAALERLLDVTQDDASKAFQVATSVQEATSNAVQKCACKQSSPTK</sequence>
<protein>
    <submittedName>
        <fullName evidence="1">Uncharacterized protein</fullName>
    </submittedName>
</protein>
<dbReference type="GeneID" id="80887940"/>
<evidence type="ECO:0000313" key="2">
    <source>
        <dbReference type="Proteomes" id="UP001144673"/>
    </source>
</evidence>
<reference evidence="1" key="1">
    <citation type="journal article" date="2023" name="Access Microbiol">
        <title>De-novo genome assembly for Akanthomyces muscarius, a biocontrol agent of insect agricultural pests.</title>
        <authorList>
            <person name="Erdos Z."/>
            <person name="Studholme D.J."/>
            <person name="Raymond B."/>
            <person name="Sharma M."/>
        </authorList>
    </citation>
    <scope>NUCLEOTIDE SEQUENCE</scope>
    <source>
        <strain evidence="1">Ve6</strain>
    </source>
</reference>
<accession>A0A9W8UMW3</accession>
<organism evidence="1 2">
    <name type="scientific">Akanthomyces muscarius</name>
    <name type="common">Entomopathogenic fungus</name>
    <name type="synonym">Lecanicillium muscarium</name>
    <dbReference type="NCBI Taxonomy" id="2231603"/>
    <lineage>
        <taxon>Eukaryota</taxon>
        <taxon>Fungi</taxon>
        <taxon>Dikarya</taxon>
        <taxon>Ascomycota</taxon>
        <taxon>Pezizomycotina</taxon>
        <taxon>Sordariomycetes</taxon>
        <taxon>Hypocreomycetidae</taxon>
        <taxon>Hypocreales</taxon>
        <taxon>Cordycipitaceae</taxon>
        <taxon>Akanthomyces</taxon>
    </lineage>
</organism>